<evidence type="ECO:0000256" key="4">
    <source>
        <dbReference type="ARBA" id="ARBA00022737"/>
    </source>
</evidence>
<dbReference type="PROSITE" id="PS00198">
    <property type="entry name" value="4FE4S_FER_1"/>
    <property type="match status" value="1"/>
</dbReference>
<evidence type="ECO:0000313" key="10">
    <source>
        <dbReference type="Proteomes" id="UP000510821"/>
    </source>
</evidence>
<dbReference type="Pfam" id="PF14697">
    <property type="entry name" value="Fer4_21"/>
    <property type="match status" value="1"/>
</dbReference>
<feature type="domain" description="4Fe-4S ferredoxin-type" evidence="8">
    <location>
        <begin position="74"/>
        <end position="103"/>
    </location>
</feature>
<dbReference type="PANTHER" id="PTHR43687:SF6">
    <property type="entry name" value="L-ASPARTATE SEMIALDEHYDE SULFURTRANSFERASE IRON-SULFUR SUBUNIT"/>
    <property type="match status" value="1"/>
</dbReference>
<evidence type="ECO:0000256" key="3">
    <source>
        <dbReference type="ARBA" id="ARBA00022723"/>
    </source>
</evidence>
<dbReference type="EMBL" id="CP058998">
    <property type="protein sequence ID" value="QLJ52936.1"/>
    <property type="molecule type" value="Genomic_DNA"/>
</dbReference>
<dbReference type="Proteomes" id="UP000510821">
    <property type="component" value="Chromosome"/>
</dbReference>
<evidence type="ECO:0000256" key="7">
    <source>
        <dbReference type="ARBA" id="ARBA00023014"/>
    </source>
</evidence>
<reference evidence="10" key="1">
    <citation type="submission" date="2020-07" db="EMBL/GenBank/DDBJ databases">
        <title>Metabolic diversity and evolutionary history of the archaeal phylum ###Micrarchaeota### uncovered from a freshwater lake metagenome.</title>
        <authorList>
            <person name="Kadnikov V.V."/>
            <person name="Savvichev A.S."/>
            <person name="Mardanov A.V."/>
            <person name="Beletsky A.V."/>
            <person name="Chupakov A.V."/>
            <person name="Kokryatskaya N.M."/>
            <person name="Pimenov N.V."/>
            <person name="Ravin N.V."/>
        </authorList>
    </citation>
    <scope>NUCLEOTIDE SEQUENCE [LARGE SCALE GENOMIC DNA]</scope>
</reference>
<dbReference type="InterPro" id="IPR050572">
    <property type="entry name" value="Fe-S_Ferredoxin"/>
</dbReference>
<accession>A0A7D6BLL6</accession>
<dbReference type="SUPFAM" id="SSF54862">
    <property type="entry name" value="4Fe-4S ferredoxins"/>
    <property type="match status" value="1"/>
</dbReference>
<dbReference type="PROSITE" id="PS51379">
    <property type="entry name" value="4FE4S_FER_2"/>
    <property type="match status" value="2"/>
</dbReference>
<dbReference type="InterPro" id="IPR017900">
    <property type="entry name" value="4Fe4S_Fe_S_CS"/>
</dbReference>
<keyword evidence="6" id="KW-0408">Iron</keyword>
<feature type="domain" description="4Fe-4S ferredoxin-type" evidence="8">
    <location>
        <begin position="104"/>
        <end position="133"/>
    </location>
</feature>
<dbReference type="GO" id="GO:0051539">
    <property type="term" value="F:4 iron, 4 sulfur cluster binding"/>
    <property type="evidence" value="ECO:0007669"/>
    <property type="project" value="UniProtKB-KW"/>
</dbReference>
<name>A0A7D6BLL6_FERL1</name>
<keyword evidence="7" id="KW-0411">Iron-sulfur</keyword>
<dbReference type="AlphaFoldDB" id="A0A7D6BLL6"/>
<dbReference type="PANTHER" id="PTHR43687">
    <property type="entry name" value="ADENYLYLSULFATE REDUCTASE, BETA SUBUNIT"/>
    <property type="match status" value="1"/>
</dbReference>
<keyword evidence="3" id="KW-0479">Metal-binding</keyword>
<evidence type="ECO:0000256" key="6">
    <source>
        <dbReference type="ARBA" id="ARBA00023004"/>
    </source>
</evidence>
<keyword evidence="1" id="KW-0813">Transport</keyword>
<protein>
    <recommendedName>
        <fullName evidence="8">4Fe-4S ferredoxin-type domain-containing protein</fullName>
    </recommendedName>
</protein>
<proteinExistence type="predicted"/>
<dbReference type="GO" id="GO:0046872">
    <property type="term" value="F:metal ion binding"/>
    <property type="evidence" value="ECO:0007669"/>
    <property type="project" value="UniProtKB-KW"/>
</dbReference>
<dbReference type="Gene3D" id="3.30.70.20">
    <property type="match status" value="2"/>
</dbReference>
<dbReference type="GO" id="GO:0016491">
    <property type="term" value="F:oxidoreductase activity"/>
    <property type="evidence" value="ECO:0007669"/>
    <property type="project" value="UniProtKB-ARBA"/>
</dbReference>
<dbReference type="KEGG" id="flt:Sv326_0761"/>
<keyword evidence="4" id="KW-0677">Repeat</keyword>
<evidence type="ECO:0000259" key="8">
    <source>
        <dbReference type="PROSITE" id="PS51379"/>
    </source>
</evidence>
<dbReference type="InterPro" id="IPR017896">
    <property type="entry name" value="4Fe4S_Fe-S-bd"/>
</dbReference>
<gene>
    <name evidence="9" type="ORF">Sv326_0761</name>
</gene>
<sequence length="133" mass="15188">MSKRILVMFPNREYKESLLHEIMLKSGTIFNTINTEVTPTHTKIMGEIKGDEEKAGEFMRILKRRGGIVRELDVMMKFDQAKCVSCGMCVSLCPTKAILYNKDFSVKFDFNECILCMRCVENCPVNAVSYLGD</sequence>
<evidence type="ECO:0000256" key="1">
    <source>
        <dbReference type="ARBA" id="ARBA00022448"/>
    </source>
</evidence>
<evidence type="ECO:0000256" key="5">
    <source>
        <dbReference type="ARBA" id="ARBA00022982"/>
    </source>
</evidence>
<keyword evidence="5" id="KW-0249">Electron transport</keyword>
<organism evidence="9 10">
    <name type="scientific">Fermentimicrarchaeum limneticum</name>
    <dbReference type="NCBI Taxonomy" id="2795018"/>
    <lineage>
        <taxon>Archaea</taxon>
        <taxon>Candidatus Micrarchaeota</taxon>
        <taxon>Candidatus Fermentimicrarchaeales</taxon>
        <taxon>Candidatus Fermentimicrarchaeaceae</taxon>
        <taxon>Candidatus Fermentimicrarchaeum</taxon>
    </lineage>
</organism>
<evidence type="ECO:0000313" key="9">
    <source>
        <dbReference type="EMBL" id="QLJ52936.1"/>
    </source>
</evidence>
<evidence type="ECO:0000256" key="2">
    <source>
        <dbReference type="ARBA" id="ARBA00022485"/>
    </source>
</evidence>
<keyword evidence="2" id="KW-0004">4Fe-4S</keyword>